<protein>
    <recommendedName>
        <fullName evidence="1">Non-reducing end beta-L-arabinofuranosidase-like GH127 middle domain-containing protein</fullName>
    </recommendedName>
</protein>
<feature type="domain" description="Non-reducing end beta-L-arabinofuranosidase-like GH127 middle" evidence="1">
    <location>
        <begin position="17"/>
        <end position="115"/>
    </location>
</feature>
<dbReference type="PANTHER" id="PTHR31151">
    <property type="entry name" value="PROLINE-TRNA LIGASE (DUF1680)"/>
    <property type="match status" value="1"/>
</dbReference>
<name>A0A820L165_9BILA</name>
<dbReference type="EMBL" id="CAJOBG010029283">
    <property type="protein sequence ID" value="CAF4351528.1"/>
    <property type="molecule type" value="Genomic_DNA"/>
</dbReference>
<evidence type="ECO:0000259" key="1">
    <source>
        <dbReference type="Pfam" id="PF20736"/>
    </source>
</evidence>
<dbReference type="PANTHER" id="PTHR31151:SF0">
    <property type="entry name" value="PROLINE-TRNA LIGASE (DUF1680)"/>
    <property type="match status" value="1"/>
</dbReference>
<gene>
    <name evidence="2" type="ORF">OVN521_LOCUS32920</name>
</gene>
<dbReference type="InterPro" id="IPR049046">
    <property type="entry name" value="Beta-AFase-like_GH127_middle"/>
</dbReference>
<dbReference type="Proteomes" id="UP000663866">
    <property type="component" value="Unassembled WGS sequence"/>
</dbReference>
<proteinExistence type="predicted"/>
<evidence type="ECO:0000313" key="2">
    <source>
        <dbReference type="EMBL" id="CAF4351528.1"/>
    </source>
</evidence>
<reference evidence="2" key="1">
    <citation type="submission" date="2021-02" db="EMBL/GenBank/DDBJ databases">
        <authorList>
            <person name="Nowell W R."/>
        </authorList>
    </citation>
    <scope>NUCLEOTIDE SEQUENCE</scope>
</reference>
<dbReference type="AlphaFoldDB" id="A0A820L165"/>
<keyword evidence="3" id="KW-1185">Reference proteome</keyword>
<accession>A0A820L165</accession>
<organism evidence="2 3">
    <name type="scientific">Rotaria magnacalcarata</name>
    <dbReference type="NCBI Taxonomy" id="392030"/>
    <lineage>
        <taxon>Eukaryota</taxon>
        <taxon>Metazoa</taxon>
        <taxon>Spiralia</taxon>
        <taxon>Gnathifera</taxon>
        <taxon>Rotifera</taxon>
        <taxon>Eurotatoria</taxon>
        <taxon>Bdelloidea</taxon>
        <taxon>Philodinida</taxon>
        <taxon>Philodinidae</taxon>
        <taxon>Rotaria</taxon>
    </lineage>
</organism>
<dbReference type="Pfam" id="PF20736">
    <property type="entry name" value="Glyco_hydro127M"/>
    <property type="match status" value="1"/>
</dbReference>
<comment type="caution">
    <text evidence="2">The sequence shown here is derived from an EMBL/GenBank/DDBJ whole genome shotgun (WGS) entry which is preliminary data.</text>
</comment>
<sequence length="198" mass="22808">MSDSIYFFDNQSGVTSVYVNMFVTSELNWYAQQHVLIRQMTAFPRETTTIFTLITSIDAVTLNIYLRVPSWIVSAESWIEINNIRQHIELIPSTYVLLPINQWKTNDRIIYNMAMRLHAEPINDNPNLVSILFGPIVLGGLTAKAKPLPRDMNLIEQIYTTIQEPIQFEATALDNSTFRLLPLYEIVNQTYTVYFPVG</sequence>
<evidence type="ECO:0000313" key="3">
    <source>
        <dbReference type="Proteomes" id="UP000663866"/>
    </source>
</evidence>